<dbReference type="PRINTS" id="PR00344">
    <property type="entry name" value="BCTRLSENSOR"/>
</dbReference>
<feature type="domain" description="Response regulatory" evidence="8">
    <location>
        <begin position="432"/>
        <end position="546"/>
    </location>
</feature>
<feature type="domain" description="Histidine kinase" evidence="7">
    <location>
        <begin position="198"/>
        <end position="413"/>
    </location>
</feature>
<dbReference type="InterPro" id="IPR003594">
    <property type="entry name" value="HATPase_dom"/>
</dbReference>
<dbReference type="SMART" id="SM00448">
    <property type="entry name" value="REC"/>
    <property type="match status" value="1"/>
</dbReference>
<dbReference type="InterPro" id="IPR003661">
    <property type="entry name" value="HisK_dim/P_dom"/>
</dbReference>
<name>T0YJ90_9ZZZZ</name>
<dbReference type="Gene3D" id="1.10.287.130">
    <property type="match status" value="1"/>
</dbReference>
<dbReference type="InterPro" id="IPR004358">
    <property type="entry name" value="Sig_transdc_His_kin-like_C"/>
</dbReference>
<evidence type="ECO:0000313" key="9">
    <source>
        <dbReference type="EMBL" id="EQD33238.1"/>
    </source>
</evidence>
<comment type="caution">
    <text evidence="9">The sequence shown here is derived from an EMBL/GenBank/DDBJ whole genome shotgun (WGS) entry which is preliminary data.</text>
</comment>
<protein>
    <recommendedName>
        <fullName evidence="2">histidine kinase</fullName>
        <ecNumber evidence="2">2.7.13.3</ecNumber>
    </recommendedName>
</protein>
<dbReference type="SMART" id="SM00387">
    <property type="entry name" value="HATPase_c"/>
    <property type="match status" value="1"/>
</dbReference>
<dbReference type="Gene3D" id="2.60.40.10">
    <property type="entry name" value="Immunoglobulins"/>
    <property type="match status" value="1"/>
</dbReference>
<dbReference type="PANTHER" id="PTHR43047">
    <property type="entry name" value="TWO-COMPONENT HISTIDINE PROTEIN KINASE"/>
    <property type="match status" value="1"/>
</dbReference>
<dbReference type="Gene3D" id="3.30.565.10">
    <property type="entry name" value="Histidine kinase-like ATPase, C-terminal domain"/>
    <property type="match status" value="1"/>
</dbReference>
<keyword evidence="4" id="KW-0808">Transferase</keyword>
<dbReference type="InterPro" id="IPR011006">
    <property type="entry name" value="CheY-like_superfamily"/>
</dbReference>
<dbReference type="GO" id="GO:0009927">
    <property type="term" value="F:histidine phosphotransfer kinase activity"/>
    <property type="evidence" value="ECO:0007669"/>
    <property type="project" value="TreeGrafter"/>
</dbReference>
<dbReference type="AlphaFoldDB" id="T0YJ90"/>
<dbReference type="Pfam" id="PF02518">
    <property type="entry name" value="HATPase_c"/>
    <property type="match status" value="1"/>
</dbReference>
<dbReference type="Pfam" id="PF00072">
    <property type="entry name" value="Response_reg"/>
    <property type="match status" value="1"/>
</dbReference>
<keyword evidence="5 9" id="KW-0418">Kinase</keyword>
<dbReference type="PANTHER" id="PTHR43047:SF72">
    <property type="entry name" value="OSMOSENSING HISTIDINE PROTEIN KINASE SLN1"/>
    <property type="match status" value="1"/>
</dbReference>
<sequence length="546" mass="58784">MRGADGSLFTAVRDGLLGFAPLRRAPTVPAPTPLLTRIVATGEGHAQALLPVDGALRLGWRARELGVTARALSYLSPARVRYRFRLQPWSRNWVEVGADGAQNFGRLDPGRYRLELQAQVMSGGPWGAAAPLRVEVAAPPWATPWAWVGYVLLALLLLATLALLWRRRLAQQQRMLLAEERRRVAEQASASKTRFLAELGHEIRTPMTGVLGMSELLLGTVLDARQRGYAQAIARSGGLLQKLVNDALDLARIEAGRMQLEITAYDPLLLIFELAEAERPLAAAKGLDFLVDTEPATLPHRVLGDVLRVKQILFNLLGNALKFTAQGEVRLGLSVADEHLCFTVADTGPGIDTELRTRLFRRYEQADGPQRSAGSGLGLAISRELTEMMGGTLELESQPGRGSHFCLRLPLQRAPAQPGAAILDAASVPPLQLALVEDDPTVVAVLRGLLEAQGHQLRHAADGLAALSLLHDWQPDALLLDLDLPGVDGFAVARLLRAREAEGAHLPILAISARSGGDEVDLVAAAGMDGFLRKPITGAVLAEALA</sequence>
<dbReference type="Pfam" id="PF00512">
    <property type="entry name" value="HisKA"/>
    <property type="match status" value="1"/>
</dbReference>
<dbReference type="PROSITE" id="PS50110">
    <property type="entry name" value="RESPONSE_REGULATORY"/>
    <property type="match status" value="1"/>
</dbReference>
<reference evidence="9" key="1">
    <citation type="submission" date="2013-08" db="EMBL/GenBank/DDBJ databases">
        <authorList>
            <person name="Mendez C."/>
            <person name="Richter M."/>
            <person name="Ferrer M."/>
            <person name="Sanchez J."/>
        </authorList>
    </citation>
    <scope>NUCLEOTIDE SEQUENCE</scope>
</reference>
<dbReference type="CDD" id="cd16922">
    <property type="entry name" value="HATPase_EvgS-ArcB-TorS-like"/>
    <property type="match status" value="1"/>
</dbReference>
<evidence type="ECO:0000256" key="1">
    <source>
        <dbReference type="ARBA" id="ARBA00000085"/>
    </source>
</evidence>
<dbReference type="InterPro" id="IPR036097">
    <property type="entry name" value="HisK_dim/P_sf"/>
</dbReference>
<keyword evidence="6" id="KW-1133">Transmembrane helix</keyword>
<dbReference type="EMBL" id="AUZZ01009595">
    <property type="protein sequence ID" value="EQD33238.1"/>
    <property type="molecule type" value="Genomic_DNA"/>
</dbReference>
<dbReference type="InterPro" id="IPR036890">
    <property type="entry name" value="HATPase_C_sf"/>
</dbReference>
<keyword evidence="3" id="KW-0597">Phosphoprotein</keyword>
<organism evidence="9">
    <name type="scientific">mine drainage metagenome</name>
    <dbReference type="NCBI Taxonomy" id="410659"/>
    <lineage>
        <taxon>unclassified sequences</taxon>
        <taxon>metagenomes</taxon>
        <taxon>ecological metagenomes</taxon>
    </lineage>
</organism>
<evidence type="ECO:0000256" key="6">
    <source>
        <dbReference type="SAM" id="Phobius"/>
    </source>
</evidence>
<keyword evidence="6" id="KW-0812">Transmembrane</keyword>
<comment type="catalytic activity">
    <reaction evidence="1">
        <text>ATP + protein L-histidine = ADP + protein N-phospho-L-histidine.</text>
        <dbReference type="EC" id="2.7.13.3"/>
    </reaction>
</comment>
<dbReference type="CDD" id="cd00082">
    <property type="entry name" value="HisKA"/>
    <property type="match status" value="1"/>
</dbReference>
<evidence type="ECO:0000256" key="4">
    <source>
        <dbReference type="ARBA" id="ARBA00022679"/>
    </source>
</evidence>
<evidence type="ECO:0000256" key="3">
    <source>
        <dbReference type="ARBA" id="ARBA00022553"/>
    </source>
</evidence>
<dbReference type="CDD" id="cd17546">
    <property type="entry name" value="REC_hyHK_CKI1_RcsC-like"/>
    <property type="match status" value="1"/>
</dbReference>
<dbReference type="SUPFAM" id="SSF52172">
    <property type="entry name" value="CheY-like"/>
    <property type="match status" value="1"/>
</dbReference>
<reference evidence="9" key="2">
    <citation type="journal article" date="2014" name="ISME J.">
        <title>Microbial stratification in low pH oxic and suboxic macroscopic growths along an acid mine drainage.</title>
        <authorList>
            <person name="Mendez-Garcia C."/>
            <person name="Mesa V."/>
            <person name="Sprenger R.R."/>
            <person name="Richter M."/>
            <person name="Diez M.S."/>
            <person name="Solano J."/>
            <person name="Bargiela R."/>
            <person name="Golyshina O.V."/>
            <person name="Manteca A."/>
            <person name="Ramos J.L."/>
            <person name="Gallego J.R."/>
            <person name="Llorente I."/>
            <person name="Martins Dos Santos V.A."/>
            <person name="Jensen O.N."/>
            <person name="Pelaez A.I."/>
            <person name="Sanchez J."/>
            <person name="Ferrer M."/>
        </authorList>
    </citation>
    <scope>NUCLEOTIDE SEQUENCE</scope>
</reference>
<dbReference type="EC" id="2.7.13.3" evidence="2"/>
<evidence type="ECO:0000256" key="5">
    <source>
        <dbReference type="ARBA" id="ARBA00022777"/>
    </source>
</evidence>
<dbReference type="PROSITE" id="PS50109">
    <property type="entry name" value="HIS_KIN"/>
    <property type="match status" value="1"/>
</dbReference>
<dbReference type="SUPFAM" id="SSF47384">
    <property type="entry name" value="Homodimeric domain of signal transducing histidine kinase"/>
    <property type="match status" value="1"/>
</dbReference>
<dbReference type="GO" id="GO:0000155">
    <property type="term" value="F:phosphorelay sensor kinase activity"/>
    <property type="evidence" value="ECO:0007669"/>
    <property type="project" value="InterPro"/>
</dbReference>
<dbReference type="InterPro" id="IPR013783">
    <property type="entry name" value="Ig-like_fold"/>
</dbReference>
<evidence type="ECO:0000259" key="8">
    <source>
        <dbReference type="PROSITE" id="PS50110"/>
    </source>
</evidence>
<feature type="transmembrane region" description="Helical" evidence="6">
    <location>
        <begin position="145"/>
        <end position="165"/>
    </location>
</feature>
<dbReference type="GO" id="GO:0005886">
    <property type="term" value="C:plasma membrane"/>
    <property type="evidence" value="ECO:0007669"/>
    <property type="project" value="TreeGrafter"/>
</dbReference>
<evidence type="ECO:0000256" key="2">
    <source>
        <dbReference type="ARBA" id="ARBA00012438"/>
    </source>
</evidence>
<dbReference type="InterPro" id="IPR001789">
    <property type="entry name" value="Sig_transdc_resp-reg_receiver"/>
</dbReference>
<keyword evidence="6" id="KW-0472">Membrane</keyword>
<dbReference type="SUPFAM" id="SSF55874">
    <property type="entry name" value="ATPase domain of HSP90 chaperone/DNA topoisomerase II/histidine kinase"/>
    <property type="match status" value="1"/>
</dbReference>
<evidence type="ECO:0000259" key="7">
    <source>
        <dbReference type="PROSITE" id="PS50109"/>
    </source>
</evidence>
<gene>
    <name evidence="9" type="ORF">B2A_13261</name>
</gene>
<proteinExistence type="predicted"/>
<dbReference type="Gene3D" id="3.40.50.2300">
    <property type="match status" value="1"/>
</dbReference>
<dbReference type="SMART" id="SM00388">
    <property type="entry name" value="HisKA"/>
    <property type="match status" value="1"/>
</dbReference>
<accession>T0YJ90</accession>
<dbReference type="InterPro" id="IPR005467">
    <property type="entry name" value="His_kinase_dom"/>
</dbReference>
<feature type="non-terminal residue" evidence="9">
    <location>
        <position position="546"/>
    </location>
</feature>